<keyword evidence="1" id="KW-0547">Nucleotide-binding</keyword>
<evidence type="ECO:0000313" key="5">
    <source>
        <dbReference type="Proteomes" id="UP000765509"/>
    </source>
</evidence>
<evidence type="ECO:0000313" key="4">
    <source>
        <dbReference type="EMBL" id="MBW0483683.1"/>
    </source>
</evidence>
<evidence type="ECO:0000259" key="3">
    <source>
        <dbReference type="Pfam" id="PF00176"/>
    </source>
</evidence>
<dbReference type="InterPro" id="IPR000330">
    <property type="entry name" value="SNF2_N"/>
</dbReference>
<organism evidence="4 5">
    <name type="scientific">Austropuccinia psidii MF-1</name>
    <dbReference type="NCBI Taxonomy" id="1389203"/>
    <lineage>
        <taxon>Eukaryota</taxon>
        <taxon>Fungi</taxon>
        <taxon>Dikarya</taxon>
        <taxon>Basidiomycota</taxon>
        <taxon>Pucciniomycotina</taxon>
        <taxon>Pucciniomycetes</taxon>
        <taxon>Pucciniales</taxon>
        <taxon>Sphaerophragmiaceae</taxon>
        <taxon>Austropuccinia</taxon>
    </lineage>
</organism>
<sequence length="139" mass="14910">MPHSSPALYSLTSMKKLIQSASGSDLPMIHTPLLPHQKTGLAFLWDLEIPNGQSSLNLWATSSPGSTFNSRHIITNKVVNSLELLETNAPLVGILVDDMGSGETIQAIALIGTSKEQLITNPQCCVPTSLNHQLAIINI</sequence>
<comment type="caution">
    <text evidence="4">The sequence shown here is derived from an EMBL/GenBank/DDBJ whole genome shotgun (WGS) entry which is preliminary data.</text>
</comment>
<dbReference type="Gene3D" id="3.40.50.10810">
    <property type="entry name" value="Tandem AAA-ATPase domain"/>
    <property type="match status" value="1"/>
</dbReference>
<gene>
    <name evidence="4" type="ORF">O181_023398</name>
</gene>
<evidence type="ECO:0000256" key="2">
    <source>
        <dbReference type="ARBA" id="ARBA00022840"/>
    </source>
</evidence>
<reference evidence="4" key="1">
    <citation type="submission" date="2021-03" db="EMBL/GenBank/DDBJ databases">
        <title>Draft genome sequence of rust myrtle Austropuccinia psidii MF-1, a brazilian biotype.</title>
        <authorList>
            <person name="Quecine M.C."/>
            <person name="Pachon D.M.R."/>
            <person name="Bonatelli M.L."/>
            <person name="Correr F.H."/>
            <person name="Franceschini L.M."/>
            <person name="Leite T.F."/>
            <person name="Margarido G.R.A."/>
            <person name="Almeida C.A."/>
            <person name="Ferrarezi J.A."/>
            <person name="Labate C.A."/>
        </authorList>
    </citation>
    <scope>NUCLEOTIDE SEQUENCE</scope>
    <source>
        <strain evidence="4">MF-1</strain>
    </source>
</reference>
<dbReference type="EMBL" id="AVOT02007339">
    <property type="protein sequence ID" value="MBW0483683.1"/>
    <property type="molecule type" value="Genomic_DNA"/>
</dbReference>
<dbReference type="InterPro" id="IPR038718">
    <property type="entry name" value="SNF2-like_sf"/>
</dbReference>
<proteinExistence type="predicted"/>
<accession>A0A9Q3GX92</accession>
<protein>
    <recommendedName>
        <fullName evidence="3">SNF2 N-terminal domain-containing protein</fullName>
    </recommendedName>
</protein>
<evidence type="ECO:0000256" key="1">
    <source>
        <dbReference type="ARBA" id="ARBA00022741"/>
    </source>
</evidence>
<dbReference type="AlphaFoldDB" id="A0A9Q3GX92"/>
<name>A0A9Q3GX92_9BASI</name>
<keyword evidence="2" id="KW-0067">ATP-binding</keyword>
<dbReference type="Pfam" id="PF00176">
    <property type="entry name" value="SNF2-rel_dom"/>
    <property type="match status" value="1"/>
</dbReference>
<dbReference type="GO" id="GO:0005524">
    <property type="term" value="F:ATP binding"/>
    <property type="evidence" value="ECO:0007669"/>
    <property type="project" value="InterPro"/>
</dbReference>
<dbReference type="Proteomes" id="UP000765509">
    <property type="component" value="Unassembled WGS sequence"/>
</dbReference>
<keyword evidence="5" id="KW-1185">Reference proteome</keyword>
<dbReference type="OrthoDB" id="2801544at2759"/>
<feature type="domain" description="SNF2 N-terminal" evidence="3">
    <location>
        <begin position="36"/>
        <end position="117"/>
    </location>
</feature>